<keyword evidence="1" id="KW-0378">Hydrolase</keyword>
<dbReference type="PANTHER" id="PTHR46118">
    <property type="entry name" value="PROTEIN ABHD11"/>
    <property type="match status" value="1"/>
</dbReference>
<dbReference type="OrthoDB" id="2987348at2"/>
<organism evidence="3 4">
    <name type="scientific">Actinokineospora auranticolor</name>
    <dbReference type="NCBI Taxonomy" id="155976"/>
    <lineage>
        <taxon>Bacteria</taxon>
        <taxon>Bacillati</taxon>
        <taxon>Actinomycetota</taxon>
        <taxon>Actinomycetes</taxon>
        <taxon>Pseudonocardiales</taxon>
        <taxon>Pseudonocardiaceae</taxon>
        <taxon>Actinokineospora</taxon>
    </lineage>
</organism>
<dbReference type="PRINTS" id="PR00111">
    <property type="entry name" value="ABHYDROLASE"/>
</dbReference>
<protein>
    <submittedName>
        <fullName evidence="3">Pimeloyl-ACP methyl ester carboxylesterase</fullName>
    </submittedName>
</protein>
<dbReference type="Gene3D" id="3.40.50.1820">
    <property type="entry name" value="alpha/beta hydrolase"/>
    <property type="match status" value="1"/>
</dbReference>
<proteinExistence type="predicted"/>
<accession>A0A2S6H1U6</accession>
<comment type="caution">
    <text evidence="3">The sequence shown here is derived from an EMBL/GenBank/DDBJ whole genome shotgun (WGS) entry which is preliminary data.</text>
</comment>
<evidence type="ECO:0000313" key="4">
    <source>
        <dbReference type="Proteomes" id="UP000239203"/>
    </source>
</evidence>
<evidence type="ECO:0000256" key="1">
    <source>
        <dbReference type="ARBA" id="ARBA00022801"/>
    </source>
</evidence>
<gene>
    <name evidence="3" type="ORF">CLV40_101576</name>
</gene>
<dbReference type="AlphaFoldDB" id="A0A2S6H1U6"/>
<dbReference type="InterPro" id="IPR029058">
    <property type="entry name" value="AB_hydrolase_fold"/>
</dbReference>
<sequence length="270" mass="28676">MDHGRVTAHAVLSLPDGRRISYVDKGAGSPLVALHGTFGRGAVFDRLAHDLGAAVRVLAPDQRGHGLSDPADDFSRAAFVADVARFIEALDVGPVALLGHSLGGVTAYQVAARHPHLVAALVIEDVGAVTDSSVVDTPVLDTRGWPRSAPTRAALAAALIDRGIPDPTYFLLSAVAENGQWRFLFDWEQMMAVQRAGAGSWWSDWTAATCPTLLLRATQSPFLPAPLADEMADRRPGTEVLTFPTGHWIHDDDPTGFATAVADFLDTVSG</sequence>
<dbReference type="InterPro" id="IPR000073">
    <property type="entry name" value="AB_hydrolase_1"/>
</dbReference>
<dbReference type="Pfam" id="PF12697">
    <property type="entry name" value="Abhydrolase_6"/>
    <property type="match status" value="1"/>
</dbReference>
<dbReference type="EMBL" id="PTIX01000001">
    <property type="protein sequence ID" value="PPK71386.1"/>
    <property type="molecule type" value="Genomic_DNA"/>
</dbReference>
<evidence type="ECO:0000259" key="2">
    <source>
        <dbReference type="Pfam" id="PF12697"/>
    </source>
</evidence>
<dbReference type="PANTHER" id="PTHR46118:SF4">
    <property type="entry name" value="PROTEIN ABHD11"/>
    <property type="match status" value="1"/>
</dbReference>
<dbReference type="SUPFAM" id="SSF53474">
    <property type="entry name" value="alpha/beta-Hydrolases"/>
    <property type="match status" value="1"/>
</dbReference>
<feature type="domain" description="AB hydrolase-1" evidence="2">
    <location>
        <begin position="31"/>
        <end position="259"/>
    </location>
</feature>
<evidence type="ECO:0000313" key="3">
    <source>
        <dbReference type="EMBL" id="PPK71386.1"/>
    </source>
</evidence>
<name>A0A2S6H1U6_9PSEU</name>
<dbReference type="Proteomes" id="UP000239203">
    <property type="component" value="Unassembled WGS sequence"/>
</dbReference>
<dbReference type="GO" id="GO:0016787">
    <property type="term" value="F:hydrolase activity"/>
    <property type="evidence" value="ECO:0007669"/>
    <property type="project" value="UniProtKB-KW"/>
</dbReference>
<reference evidence="3 4" key="1">
    <citation type="submission" date="2018-02" db="EMBL/GenBank/DDBJ databases">
        <title>Genomic Encyclopedia of Archaeal and Bacterial Type Strains, Phase II (KMG-II): from individual species to whole genera.</title>
        <authorList>
            <person name="Goeker M."/>
        </authorList>
    </citation>
    <scope>NUCLEOTIDE SEQUENCE [LARGE SCALE GENOMIC DNA]</scope>
    <source>
        <strain evidence="3 4">YU 961-1</strain>
    </source>
</reference>
<keyword evidence="4" id="KW-1185">Reference proteome</keyword>